<dbReference type="OrthoDB" id="264488at2"/>
<evidence type="ECO:0000313" key="3">
    <source>
        <dbReference type="Proteomes" id="UP000013378"/>
    </source>
</evidence>
<keyword evidence="1" id="KW-0812">Transmembrane</keyword>
<gene>
    <name evidence="2" type="ORF">L21TH_1137</name>
</gene>
<name>R1AVY4_9FIRM</name>
<organism evidence="2 3">
    <name type="scientific">Caldisalinibacter kiritimatiensis</name>
    <dbReference type="NCBI Taxonomy" id="1304284"/>
    <lineage>
        <taxon>Bacteria</taxon>
        <taxon>Bacillati</taxon>
        <taxon>Bacillota</taxon>
        <taxon>Tissierellia</taxon>
        <taxon>Tissierellales</taxon>
        <taxon>Thermohalobacteraceae</taxon>
        <taxon>Caldisalinibacter</taxon>
    </lineage>
</organism>
<proteinExistence type="predicted"/>
<dbReference type="Proteomes" id="UP000013378">
    <property type="component" value="Unassembled WGS sequence"/>
</dbReference>
<dbReference type="RefSeq" id="WP_006311414.1">
    <property type="nucleotide sequence ID" value="NZ_ARZA01000115.1"/>
</dbReference>
<protein>
    <submittedName>
        <fullName evidence="2">Uncharacterized protein</fullName>
    </submittedName>
</protein>
<comment type="caution">
    <text evidence="2">The sequence shown here is derived from an EMBL/GenBank/DDBJ whole genome shotgun (WGS) entry which is preliminary data.</text>
</comment>
<keyword evidence="1" id="KW-1133">Transmembrane helix</keyword>
<sequence length="148" mass="17104">MKEKVIIIISMVVLIALTVFTYMYNDQKNKVDLKIIDNTVNLSDKKKKWIDSKEKSNGIHIYKTDHSDSFELLILFNKNHGKNLYVNTEANAKIVKGKLIVNFIDKLAIDDVYVNNKLIVNLSLDSKPKKIEVYYNGKKQEIVIETLD</sequence>
<feature type="transmembrane region" description="Helical" evidence="1">
    <location>
        <begin position="6"/>
        <end position="24"/>
    </location>
</feature>
<reference evidence="2 3" key="1">
    <citation type="journal article" date="2015" name="Geomicrobiol. J.">
        <title>Caldisalinibacter kiritimatiensis gen. nov., sp. nov., a moderately thermohalophilic thiosulfate-reducing bacterium from a hypersaline microbial mat.</title>
        <authorList>
            <person name="Ben Hania W."/>
            <person name="Joseph M."/>
            <person name="Fiebig A."/>
            <person name="Bunk B."/>
            <person name="Klenk H.-P."/>
            <person name="Fardeau M.-L."/>
            <person name="Spring S."/>
        </authorList>
    </citation>
    <scope>NUCLEOTIDE SEQUENCE [LARGE SCALE GENOMIC DNA]</scope>
    <source>
        <strain evidence="2 3">L21-TH-D2</strain>
    </source>
</reference>
<keyword evidence="3" id="KW-1185">Reference proteome</keyword>
<evidence type="ECO:0000256" key="1">
    <source>
        <dbReference type="SAM" id="Phobius"/>
    </source>
</evidence>
<evidence type="ECO:0000313" key="2">
    <source>
        <dbReference type="EMBL" id="EOD00807.1"/>
    </source>
</evidence>
<accession>R1AVY4</accession>
<dbReference type="EMBL" id="ARZA01000115">
    <property type="protein sequence ID" value="EOD00807.1"/>
    <property type="molecule type" value="Genomic_DNA"/>
</dbReference>
<dbReference type="AlphaFoldDB" id="R1AVY4"/>
<keyword evidence="1" id="KW-0472">Membrane</keyword>